<keyword evidence="2" id="KW-1185">Reference proteome</keyword>
<dbReference type="GO" id="GO:0003676">
    <property type="term" value="F:nucleic acid binding"/>
    <property type="evidence" value="ECO:0007669"/>
    <property type="project" value="InterPro"/>
</dbReference>
<evidence type="ECO:0000313" key="2">
    <source>
        <dbReference type="Proteomes" id="UP000466442"/>
    </source>
</evidence>
<name>A0A6A4K091_APOLU</name>
<evidence type="ECO:0000313" key="1">
    <source>
        <dbReference type="EMBL" id="KAF6210771.1"/>
    </source>
</evidence>
<dbReference type="InterPro" id="IPR036875">
    <property type="entry name" value="Znf_CCHC_sf"/>
</dbReference>
<dbReference type="SUPFAM" id="SSF57756">
    <property type="entry name" value="Retrovirus zinc finger-like domains"/>
    <property type="match status" value="1"/>
</dbReference>
<dbReference type="Pfam" id="PF13917">
    <property type="entry name" value="zf-CCHC_3"/>
    <property type="match status" value="1"/>
</dbReference>
<protein>
    <recommendedName>
        <fullName evidence="3">Zinc finger CCHC domain-containing protein 10</fullName>
    </recommendedName>
</protein>
<proteinExistence type="predicted"/>
<comment type="caution">
    <text evidence="1">The sequence shown here is derived from an EMBL/GenBank/DDBJ whole genome shotgun (WGS) entry which is preliminary data.</text>
</comment>
<organism evidence="1 2">
    <name type="scientific">Apolygus lucorum</name>
    <name type="common">Small green plant bug</name>
    <name type="synonym">Lygocoris lucorum</name>
    <dbReference type="NCBI Taxonomy" id="248454"/>
    <lineage>
        <taxon>Eukaryota</taxon>
        <taxon>Metazoa</taxon>
        <taxon>Ecdysozoa</taxon>
        <taxon>Arthropoda</taxon>
        <taxon>Hexapoda</taxon>
        <taxon>Insecta</taxon>
        <taxon>Pterygota</taxon>
        <taxon>Neoptera</taxon>
        <taxon>Paraneoptera</taxon>
        <taxon>Hemiptera</taxon>
        <taxon>Heteroptera</taxon>
        <taxon>Panheteroptera</taxon>
        <taxon>Cimicomorpha</taxon>
        <taxon>Miridae</taxon>
        <taxon>Mirini</taxon>
        <taxon>Apolygus</taxon>
    </lineage>
</organism>
<dbReference type="EMBL" id="WIXP02000005">
    <property type="protein sequence ID" value="KAF6210771.1"/>
    <property type="molecule type" value="Genomic_DNA"/>
</dbReference>
<accession>A0A6A4K091</accession>
<dbReference type="GO" id="GO:0008270">
    <property type="term" value="F:zinc ion binding"/>
    <property type="evidence" value="ECO:0007669"/>
    <property type="project" value="InterPro"/>
</dbReference>
<dbReference type="InterPro" id="IPR039715">
    <property type="entry name" value="ZCCHC10"/>
</dbReference>
<dbReference type="OrthoDB" id="437973at2759"/>
<reference evidence="1" key="1">
    <citation type="journal article" date="2021" name="Mol. Ecol. Resour.">
        <title>Apolygus lucorum genome provides insights into omnivorousness and mesophyll feeding.</title>
        <authorList>
            <person name="Liu Y."/>
            <person name="Liu H."/>
            <person name="Wang H."/>
            <person name="Huang T."/>
            <person name="Liu B."/>
            <person name="Yang B."/>
            <person name="Yin L."/>
            <person name="Li B."/>
            <person name="Zhang Y."/>
            <person name="Zhang S."/>
            <person name="Jiang F."/>
            <person name="Zhang X."/>
            <person name="Ren Y."/>
            <person name="Wang B."/>
            <person name="Wang S."/>
            <person name="Lu Y."/>
            <person name="Wu K."/>
            <person name="Fan W."/>
            <person name="Wang G."/>
        </authorList>
    </citation>
    <scope>NUCLEOTIDE SEQUENCE</scope>
    <source>
        <strain evidence="1">12Hb</strain>
    </source>
</reference>
<gene>
    <name evidence="1" type="ORF">GE061_013882</name>
</gene>
<dbReference type="AlphaFoldDB" id="A0A6A4K091"/>
<evidence type="ECO:0008006" key="3">
    <source>
        <dbReference type="Google" id="ProtNLM"/>
    </source>
</evidence>
<dbReference type="Proteomes" id="UP000466442">
    <property type="component" value="Linkage Group LG5"/>
</dbReference>
<dbReference type="PANTHER" id="PTHR13491">
    <property type="entry name" value="ZCCHC10 PROTEIN"/>
    <property type="match status" value="1"/>
</dbReference>
<dbReference type="PANTHER" id="PTHR13491:SF0">
    <property type="entry name" value="ZINC FINGER CCHC DOMAIN-CONTAINING PROTEIN 10"/>
    <property type="match status" value="1"/>
</dbReference>
<sequence length="109" mass="12280">MTLGKPAALSAPKAPPKCQKCLEAGHWTYECKGKRKFVSRASRSSLLNKRMKMLQESRSKVSSGNASRKVVLRHQTAPQMTVLLLSLMIKRTKIVYLFFLLNKSYIPLG</sequence>